<dbReference type="InterPro" id="IPR038770">
    <property type="entry name" value="Na+/solute_symporter_sf"/>
</dbReference>
<keyword evidence="6" id="KW-1133">Transmembrane helix</keyword>
<evidence type="ECO:0000256" key="2">
    <source>
        <dbReference type="ARBA" id="ARBA00022448"/>
    </source>
</evidence>
<organism evidence="8 9">
    <name type="scientific">Coffea canephora</name>
    <name type="common">Robusta coffee</name>
    <dbReference type="NCBI Taxonomy" id="49390"/>
    <lineage>
        <taxon>Eukaryota</taxon>
        <taxon>Viridiplantae</taxon>
        <taxon>Streptophyta</taxon>
        <taxon>Embryophyta</taxon>
        <taxon>Tracheophyta</taxon>
        <taxon>Spermatophyta</taxon>
        <taxon>Magnoliopsida</taxon>
        <taxon>eudicotyledons</taxon>
        <taxon>Gunneridae</taxon>
        <taxon>Pentapetalae</taxon>
        <taxon>asterids</taxon>
        <taxon>lamiids</taxon>
        <taxon>Gentianales</taxon>
        <taxon>Rubiaceae</taxon>
        <taxon>Ixoroideae</taxon>
        <taxon>Gardenieae complex</taxon>
        <taxon>Bertiereae - Coffeeae clade</taxon>
        <taxon>Coffeeae</taxon>
        <taxon>Coffea</taxon>
    </lineage>
</organism>
<dbReference type="InterPro" id="IPR050794">
    <property type="entry name" value="CPA2_transporter"/>
</dbReference>
<evidence type="ECO:0000256" key="6">
    <source>
        <dbReference type="SAM" id="Phobius"/>
    </source>
</evidence>
<evidence type="ECO:0000256" key="5">
    <source>
        <dbReference type="ARBA" id="ARBA00023065"/>
    </source>
</evidence>
<protein>
    <recommendedName>
        <fullName evidence="7">Cation/H(+) antiporter C-terminal domain-containing protein</fullName>
    </recommendedName>
</protein>
<keyword evidence="9" id="KW-1185">Reference proteome</keyword>
<evidence type="ECO:0000256" key="4">
    <source>
        <dbReference type="ARBA" id="ARBA00022958"/>
    </source>
</evidence>
<keyword evidence="6" id="KW-0812">Transmembrane</keyword>
<sequence>MIPVRQSLALGVLMNTKGLVELIVLNVGKEKKVKYLKIVLNDEMFAILVLMALFTTFMTTPIVMVIYRPAQNSHLLLGWKHHRHQICILFLGGPDSRKALELGCWMAGHPVMRVAVVRSTMFKDLEDMIETRPSSSQAFNSEDHQISITPNEYSREQELDDSMFIDFRRKWTGETEFVEKETHNLINEVKAIGQGGEFELVIVGKGRFPTAVLAELEDSRPEFDELGHVGGLIYSLGEAVKCSLLVIQQNDSVKDNKITMLLMNMLQVFDPRNGIINAGVEIIT</sequence>
<evidence type="ECO:0000256" key="1">
    <source>
        <dbReference type="ARBA" id="ARBA00004141"/>
    </source>
</evidence>
<dbReference type="PhylomeDB" id="A0A068UR24"/>
<dbReference type="OrthoDB" id="2687058at2759"/>
<dbReference type="STRING" id="49390.A0A068UR24"/>
<dbReference type="Pfam" id="PF23259">
    <property type="entry name" value="CHX17_C"/>
    <property type="match status" value="1"/>
</dbReference>
<keyword evidence="3" id="KW-0633">Potassium transport</keyword>
<reference evidence="9" key="1">
    <citation type="journal article" date="2014" name="Science">
        <title>The coffee genome provides insight into the convergent evolution of caffeine biosynthesis.</title>
        <authorList>
            <person name="Denoeud F."/>
            <person name="Carretero-Paulet L."/>
            <person name="Dereeper A."/>
            <person name="Droc G."/>
            <person name="Guyot R."/>
            <person name="Pietrella M."/>
            <person name="Zheng C."/>
            <person name="Alberti A."/>
            <person name="Anthony F."/>
            <person name="Aprea G."/>
            <person name="Aury J.M."/>
            <person name="Bento P."/>
            <person name="Bernard M."/>
            <person name="Bocs S."/>
            <person name="Campa C."/>
            <person name="Cenci A."/>
            <person name="Combes M.C."/>
            <person name="Crouzillat D."/>
            <person name="Da Silva C."/>
            <person name="Daddiego L."/>
            <person name="De Bellis F."/>
            <person name="Dussert S."/>
            <person name="Garsmeur O."/>
            <person name="Gayraud T."/>
            <person name="Guignon V."/>
            <person name="Jahn K."/>
            <person name="Jamilloux V."/>
            <person name="Joet T."/>
            <person name="Labadie K."/>
            <person name="Lan T."/>
            <person name="Leclercq J."/>
            <person name="Lepelley M."/>
            <person name="Leroy T."/>
            <person name="Li L.T."/>
            <person name="Librado P."/>
            <person name="Lopez L."/>
            <person name="Munoz A."/>
            <person name="Noel B."/>
            <person name="Pallavicini A."/>
            <person name="Perrotta G."/>
            <person name="Poncet V."/>
            <person name="Pot D."/>
            <person name="Priyono X."/>
            <person name="Rigoreau M."/>
            <person name="Rouard M."/>
            <person name="Rozas J."/>
            <person name="Tranchant-Dubreuil C."/>
            <person name="VanBuren R."/>
            <person name="Zhang Q."/>
            <person name="Andrade A.C."/>
            <person name="Argout X."/>
            <person name="Bertrand B."/>
            <person name="de Kochko A."/>
            <person name="Graziosi G."/>
            <person name="Henry R.J."/>
            <person name="Jayarama X."/>
            <person name="Ming R."/>
            <person name="Nagai C."/>
            <person name="Rounsley S."/>
            <person name="Sankoff D."/>
            <person name="Giuliano G."/>
            <person name="Albert V.A."/>
            <person name="Wincker P."/>
            <person name="Lashermes P."/>
        </authorList>
    </citation>
    <scope>NUCLEOTIDE SEQUENCE [LARGE SCALE GENOMIC DNA]</scope>
    <source>
        <strain evidence="9">cv. DH200-94</strain>
    </source>
</reference>
<proteinExistence type="predicted"/>
<keyword evidence="6" id="KW-0472">Membrane</keyword>
<comment type="subcellular location">
    <subcellularLocation>
        <location evidence="1">Membrane</location>
        <topology evidence="1">Multi-pass membrane protein</topology>
    </subcellularLocation>
</comment>
<evidence type="ECO:0000313" key="9">
    <source>
        <dbReference type="Proteomes" id="UP000295252"/>
    </source>
</evidence>
<dbReference type="GO" id="GO:0098662">
    <property type="term" value="P:inorganic cation transmembrane transport"/>
    <property type="evidence" value="ECO:0007669"/>
    <property type="project" value="TreeGrafter"/>
</dbReference>
<gene>
    <name evidence="8" type="ORF">GSCOC_T00032965001</name>
</gene>
<feature type="domain" description="Cation/H(+) antiporter C-terminal" evidence="7">
    <location>
        <begin position="86"/>
        <end position="250"/>
    </location>
</feature>
<dbReference type="EMBL" id="HG739134">
    <property type="protein sequence ID" value="CDP11005.1"/>
    <property type="molecule type" value="Genomic_DNA"/>
</dbReference>
<keyword evidence="2" id="KW-0813">Transport</keyword>
<dbReference type="PANTHER" id="PTHR32468:SF0">
    <property type="entry name" value="K(+)_H(+) ANTIPORTER 1"/>
    <property type="match status" value="1"/>
</dbReference>
<evidence type="ECO:0000313" key="8">
    <source>
        <dbReference type="EMBL" id="CDP11005.1"/>
    </source>
</evidence>
<keyword evidence="5" id="KW-0406">Ion transport</keyword>
<dbReference type="PANTHER" id="PTHR32468">
    <property type="entry name" value="CATION/H + ANTIPORTER"/>
    <property type="match status" value="1"/>
</dbReference>
<name>A0A068UR24_COFCA</name>
<feature type="transmembrane region" description="Helical" evidence="6">
    <location>
        <begin position="45"/>
        <end position="67"/>
    </location>
</feature>
<keyword evidence="4" id="KW-0630">Potassium</keyword>
<dbReference type="InParanoid" id="A0A068UR24"/>
<dbReference type="GO" id="GO:0006885">
    <property type="term" value="P:regulation of pH"/>
    <property type="evidence" value="ECO:0007669"/>
    <property type="project" value="TreeGrafter"/>
</dbReference>
<dbReference type="GO" id="GO:0006813">
    <property type="term" value="P:potassium ion transport"/>
    <property type="evidence" value="ECO:0007669"/>
    <property type="project" value="UniProtKB-KW"/>
</dbReference>
<evidence type="ECO:0000256" key="3">
    <source>
        <dbReference type="ARBA" id="ARBA00022538"/>
    </source>
</evidence>
<evidence type="ECO:0000259" key="7">
    <source>
        <dbReference type="Pfam" id="PF23259"/>
    </source>
</evidence>
<dbReference type="GO" id="GO:0016020">
    <property type="term" value="C:membrane"/>
    <property type="evidence" value="ECO:0007669"/>
    <property type="project" value="UniProtKB-SubCell"/>
</dbReference>
<dbReference type="Gene3D" id="1.20.1530.20">
    <property type="match status" value="1"/>
</dbReference>
<dbReference type="Proteomes" id="UP000295252">
    <property type="component" value="Chromosome III"/>
</dbReference>
<accession>A0A068UR24</accession>
<dbReference type="Gramene" id="CDP11005">
    <property type="protein sequence ID" value="CDP11005"/>
    <property type="gene ID" value="GSCOC_T00032965001"/>
</dbReference>
<dbReference type="GO" id="GO:0012505">
    <property type="term" value="C:endomembrane system"/>
    <property type="evidence" value="ECO:0007669"/>
    <property type="project" value="TreeGrafter"/>
</dbReference>
<dbReference type="InterPro" id="IPR057290">
    <property type="entry name" value="CHX17_C"/>
</dbReference>
<dbReference type="AlphaFoldDB" id="A0A068UR24"/>